<evidence type="ECO:0000259" key="2">
    <source>
        <dbReference type="PROSITE" id="PS51819"/>
    </source>
</evidence>
<name>A0A235EJH5_9BURK</name>
<dbReference type="PANTHER" id="PTHR43048">
    <property type="entry name" value="METHYLMALONYL-COA EPIMERASE"/>
    <property type="match status" value="1"/>
</dbReference>
<dbReference type="PANTHER" id="PTHR43048:SF3">
    <property type="entry name" value="METHYLMALONYL-COA EPIMERASE, MITOCHONDRIAL"/>
    <property type="match status" value="1"/>
</dbReference>
<keyword evidence="1" id="KW-0479">Metal-binding</keyword>
<dbReference type="EMBL" id="NOIG01000010">
    <property type="protein sequence ID" value="OYD49159.1"/>
    <property type="molecule type" value="Genomic_DNA"/>
</dbReference>
<dbReference type="SUPFAM" id="SSF54593">
    <property type="entry name" value="Glyoxalase/Bleomycin resistance protein/Dihydroxybiphenyl dioxygenase"/>
    <property type="match status" value="1"/>
</dbReference>
<evidence type="ECO:0000256" key="1">
    <source>
        <dbReference type="ARBA" id="ARBA00022723"/>
    </source>
</evidence>
<dbReference type="Gene3D" id="3.10.180.10">
    <property type="entry name" value="2,3-Dihydroxybiphenyl 1,2-Dioxygenase, domain 1"/>
    <property type="match status" value="1"/>
</dbReference>
<evidence type="ECO:0000313" key="4">
    <source>
        <dbReference type="Proteomes" id="UP000215441"/>
    </source>
</evidence>
<dbReference type="GO" id="GO:0004493">
    <property type="term" value="F:methylmalonyl-CoA epimerase activity"/>
    <property type="evidence" value="ECO:0007669"/>
    <property type="project" value="TreeGrafter"/>
</dbReference>
<dbReference type="PROSITE" id="PS51819">
    <property type="entry name" value="VOC"/>
    <property type="match status" value="1"/>
</dbReference>
<dbReference type="GO" id="GO:0046491">
    <property type="term" value="P:L-methylmalonyl-CoA metabolic process"/>
    <property type="evidence" value="ECO:0007669"/>
    <property type="project" value="TreeGrafter"/>
</dbReference>
<dbReference type="InterPro" id="IPR029068">
    <property type="entry name" value="Glyas_Bleomycin-R_OHBP_Dase"/>
</dbReference>
<dbReference type="OrthoDB" id="1349888at2"/>
<organism evidence="3 4">
    <name type="scientific">Acidovorax kalamii</name>
    <dbReference type="NCBI Taxonomy" id="2004485"/>
    <lineage>
        <taxon>Bacteria</taxon>
        <taxon>Pseudomonadati</taxon>
        <taxon>Pseudomonadota</taxon>
        <taxon>Betaproteobacteria</taxon>
        <taxon>Burkholderiales</taxon>
        <taxon>Comamonadaceae</taxon>
        <taxon>Acidovorax</taxon>
    </lineage>
</organism>
<dbReference type="GO" id="GO:0046872">
    <property type="term" value="F:metal ion binding"/>
    <property type="evidence" value="ECO:0007669"/>
    <property type="project" value="UniProtKB-KW"/>
</dbReference>
<protein>
    <submittedName>
        <fullName evidence="3">Methylmalonyl-CoA epimerase</fullName>
    </submittedName>
</protein>
<keyword evidence="4" id="KW-1185">Reference proteome</keyword>
<evidence type="ECO:0000313" key="3">
    <source>
        <dbReference type="EMBL" id="OYD49159.1"/>
    </source>
</evidence>
<dbReference type="RefSeq" id="WP_094290577.1">
    <property type="nucleotide sequence ID" value="NZ_NOIG01000010.1"/>
</dbReference>
<dbReference type="InterPro" id="IPR051785">
    <property type="entry name" value="MMCE/EMCE_epimerase"/>
</dbReference>
<dbReference type="AlphaFoldDB" id="A0A235EJH5"/>
<dbReference type="Proteomes" id="UP000215441">
    <property type="component" value="Unassembled WGS sequence"/>
</dbReference>
<gene>
    <name evidence="3" type="ORF">CBY09_15975</name>
</gene>
<reference evidence="3 4" key="1">
    <citation type="submission" date="2017-07" db="EMBL/GenBank/DDBJ databases">
        <title>Acidovorax KNDSW TSA 6 genome sequence and assembly.</title>
        <authorList>
            <person name="Mayilraj S."/>
        </authorList>
    </citation>
    <scope>NUCLEOTIDE SEQUENCE [LARGE SCALE GENOMIC DNA]</scope>
    <source>
        <strain evidence="3 4">KNDSW-TSA6</strain>
    </source>
</reference>
<comment type="caution">
    <text evidence="3">The sequence shown here is derived from an EMBL/GenBank/DDBJ whole genome shotgun (WGS) entry which is preliminary data.</text>
</comment>
<dbReference type="InterPro" id="IPR037523">
    <property type="entry name" value="VOC_core"/>
</dbReference>
<proteinExistence type="predicted"/>
<feature type="domain" description="VOC" evidence="2">
    <location>
        <begin position="4"/>
        <end position="139"/>
    </location>
</feature>
<sequence>MQLTFSHVDVLVLNLEEACAYYQAVLNAQISRTLVWERDGLHVRYAIARMGAERFMLVQPLAGNLKELLDTHGDGTIYRHCYSTPDIEVAYDELVARGVQPEDENGKPLARDQLSAPGGNRILWLPRRFGNFSIELLEQASLEQFIADAFAGAETVAAR</sequence>
<dbReference type="Pfam" id="PF13669">
    <property type="entry name" value="Glyoxalase_4"/>
    <property type="match status" value="1"/>
</dbReference>
<accession>A0A235EJH5</accession>